<dbReference type="EMBL" id="OIVN01006448">
    <property type="protein sequence ID" value="SPD33291.1"/>
    <property type="molecule type" value="Genomic_DNA"/>
</dbReference>
<reference evidence="2" key="1">
    <citation type="submission" date="2018-02" db="EMBL/GenBank/DDBJ databases">
        <authorList>
            <person name="Cohen D.B."/>
            <person name="Kent A.D."/>
        </authorList>
    </citation>
    <scope>NUCLEOTIDE SEQUENCE</scope>
</reference>
<dbReference type="PANTHER" id="PTHR13318:SF176">
    <property type="entry name" value="F-BOX PROTEIN AT-B"/>
    <property type="match status" value="1"/>
</dbReference>
<dbReference type="GO" id="GO:0019005">
    <property type="term" value="C:SCF ubiquitin ligase complex"/>
    <property type="evidence" value="ECO:0007669"/>
    <property type="project" value="TreeGrafter"/>
</dbReference>
<dbReference type="InterPro" id="IPR006553">
    <property type="entry name" value="Leu-rich_rpt_Cys-con_subtyp"/>
</dbReference>
<sequence length="669" mass="73355">MGLGLEGLPSGVMIKEVLLKLDVETLCSVACVSTSLRFSVSQALHLLSTLNLSAFSPDAHTLAHILCRCSSDLKSLTINCLRLDDSAVRIFLGPHLQELNMLSCSLLSYPLLASTGETCPNLRVLMLELAEQDSLEVFKSNLVRMLTGCLYLESLCLKIRGTDVGESAFQSIELFLPKTVRILKLQPLLEQDGIRLITKLQVDRTSSETADFGIIFSPLTPRFPLQCLSLVLDIISDDLIILITNSLPLLIELDLEDRPHKEPLLNNDLTNNGLQSLGSCHHLTSLSLIRSRRNHQVSFKRINDMGMFLLSEGCKGLELVRLSGFSKVSDAGFASILHSCQRLKKFEVRNALFLSDLAFHDLTGVHCSLVEVRLLSCSLLTSETVKKLACCSSLEVLDLHGCRSIADSCLRSISCLHRLTSLNLAGADVTDYGISFLGQGSSPITRLCLRGCKRVTDEGLSLLFHGGGTIGKSLSALDLGHMPGISDKAVLTIAKVGVGITELCIRNCLYVTDSSMEALAVKRGFQDGSKSLRRLDIFKCTGLSVDSFKSLKRPLFPGLHWLGIGNTQLTSKGNAFLTEICQERPWLTLCLDGCEMGCHDGWQFHRSEYRCSLILVDSGGFWWMRLCIYGLGFVCFSSDVFVSSQLLTSTLWSVASNVLSSCKLQTTSL</sequence>
<feature type="domain" description="F-box/LRR-repeat protein 15-like leucin rich repeat" evidence="1">
    <location>
        <begin position="50"/>
        <end position="600"/>
    </location>
</feature>
<dbReference type="Pfam" id="PF25372">
    <property type="entry name" value="DUF7885"/>
    <property type="match status" value="1"/>
</dbReference>
<dbReference type="InterPro" id="IPR057207">
    <property type="entry name" value="FBXL15_LRR"/>
</dbReference>
<organism evidence="2">
    <name type="scientific">Fagus sylvatica</name>
    <name type="common">Beechnut</name>
    <dbReference type="NCBI Taxonomy" id="28930"/>
    <lineage>
        <taxon>Eukaryota</taxon>
        <taxon>Viridiplantae</taxon>
        <taxon>Streptophyta</taxon>
        <taxon>Embryophyta</taxon>
        <taxon>Tracheophyta</taxon>
        <taxon>Spermatophyta</taxon>
        <taxon>Magnoliopsida</taxon>
        <taxon>eudicotyledons</taxon>
        <taxon>Gunneridae</taxon>
        <taxon>Pentapetalae</taxon>
        <taxon>rosids</taxon>
        <taxon>fabids</taxon>
        <taxon>Fagales</taxon>
        <taxon>Fagaceae</taxon>
        <taxon>Fagus</taxon>
    </lineage>
</organism>
<dbReference type="SUPFAM" id="SSF52047">
    <property type="entry name" value="RNI-like"/>
    <property type="match status" value="2"/>
</dbReference>
<evidence type="ECO:0000313" key="2">
    <source>
        <dbReference type="EMBL" id="SPD33291.1"/>
    </source>
</evidence>
<gene>
    <name evidence="2" type="ORF">FSB_LOCUS61173</name>
</gene>
<proteinExistence type="predicted"/>
<accession>A0A2N9JA55</accession>
<protein>
    <recommendedName>
        <fullName evidence="1">F-box/LRR-repeat protein 15-like leucin rich repeat domain-containing protein</fullName>
    </recommendedName>
</protein>
<dbReference type="InterPro" id="IPR032675">
    <property type="entry name" value="LRR_dom_sf"/>
</dbReference>
<dbReference type="Gene3D" id="3.80.10.10">
    <property type="entry name" value="Ribonuclease Inhibitor"/>
    <property type="match status" value="2"/>
</dbReference>
<dbReference type="AlphaFoldDB" id="A0A2N9JA55"/>
<dbReference type="SMART" id="SM00367">
    <property type="entry name" value="LRR_CC"/>
    <property type="match status" value="7"/>
</dbReference>
<dbReference type="PANTHER" id="PTHR13318">
    <property type="entry name" value="PARTNER OF PAIRED, ISOFORM B-RELATED"/>
    <property type="match status" value="1"/>
</dbReference>
<name>A0A2N9JA55_FAGSY</name>
<evidence type="ECO:0000259" key="1">
    <source>
        <dbReference type="Pfam" id="PF25372"/>
    </source>
</evidence>
<dbReference type="GO" id="GO:0031146">
    <property type="term" value="P:SCF-dependent proteasomal ubiquitin-dependent protein catabolic process"/>
    <property type="evidence" value="ECO:0007669"/>
    <property type="project" value="TreeGrafter"/>
</dbReference>